<accession>A0A1Y3BIE9</accession>
<feature type="non-terminal residue" evidence="2">
    <location>
        <position position="116"/>
    </location>
</feature>
<gene>
    <name evidence="2" type="ORF">BLA29_007729</name>
</gene>
<organism evidence="2 3">
    <name type="scientific">Euroglyphus maynei</name>
    <name type="common">Mayne's house dust mite</name>
    <dbReference type="NCBI Taxonomy" id="6958"/>
    <lineage>
        <taxon>Eukaryota</taxon>
        <taxon>Metazoa</taxon>
        <taxon>Ecdysozoa</taxon>
        <taxon>Arthropoda</taxon>
        <taxon>Chelicerata</taxon>
        <taxon>Arachnida</taxon>
        <taxon>Acari</taxon>
        <taxon>Acariformes</taxon>
        <taxon>Sarcoptiformes</taxon>
        <taxon>Astigmata</taxon>
        <taxon>Psoroptidia</taxon>
        <taxon>Analgoidea</taxon>
        <taxon>Pyroglyphidae</taxon>
        <taxon>Pyroglyphinae</taxon>
        <taxon>Euroglyphus</taxon>
    </lineage>
</organism>
<dbReference type="InterPro" id="IPR029058">
    <property type="entry name" value="AB_hydrolase_fold"/>
</dbReference>
<dbReference type="Gene3D" id="3.40.50.1820">
    <property type="entry name" value="alpha/beta hydrolase"/>
    <property type="match status" value="1"/>
</dbReference>
<dbReference type="EMBL" id="MUJZ01021352">
    <property type="protein sequence ID" value="OTF79794.1"/>
    <property type="molecule type" value="Genomic_DNA"/>
</dbReference>
<evidence type="ECO:0000256" key="1">
    <source>
        <dbReference type="ARBA" id="ARBA00005964"/>
    </source>
</evidence>
<name>A0A1Y3BIE9_EURMA</name>
<dbReference type="Proteomes" id="UP000194236">
    <property type="component" value="Unassembled WGS sequence"/>
</dbReference>
<comment type="caution">
    <text evidence="2">The sequence shown here is derived from an EMBL/GenBank/DDBJ whole genome shotgun (WGS) entry which is preliminary data.</text>
</comment>
<sequence length="116" mass="13039">MVGVTDVDSPCLFSDHETIYGVEPDRRDRILRTLVRNLYDYHQQAIFLILYNEYSSWNAARSTTVSNLKTNKRSFDILDSAKAILSDALVFAPLVRMADLHSNDGPLSSQQSPFGG</sequence>
<dbReference type="OrthoDB" id="3200163at2759"/>
<proteinExistence type="inferred from homology"/>
<dbReference type="PANTHER" id="PTHR43903">
    <property type="entry name" value="NEUROLIGIN"/>
    <property type="match status" value="1"/>
</dbReference>
<comment type="similarity">
    <text evidence="1">Belongs to the type-B carboxylesterase/lipase family.</text>
</comment>
<reference evidence="2 3" key="1">
    <citation type="submission" date="2017-03" db="EMBL/GenBank/DDBJ databases">
        <title>Genome Survey of Euroglyphus maynei.</title>
        <authorList>
            <person name="Arlian L.G."/>
            <person name="Morgan M.S."/>
            <person name="Rider S.D."/>
        </authorList>
    </citation>
    <scope>NUCLEOTIDE SEQUENCE [LARGE SCALE GENOMIC DNA]</scope>
    <source>
        <strain evidence="2">Arlian Lab</strain>
        <tissue evidence="2">Whole body</tissue>
    </source>
</reference>
<dbReference type="AlphaFoldDB" id="A0A1Y3BIE9"/>
<evidence type="ECO:0000313" key="2">
    <source>
        <dbReference type="EMBL" id="OTF79794.1"/>
    </source>
</evidence>
<evidence type="ECO:0000313" key="3">
    <source>
        <dbReference type="Proteomes" id="UP000194236"/>
    </source>
</evidence>
<keyword evidence="3" id="KW-1185">Reference proteome</keyword>
<protein>
    <submittedName>
        <fullName evidence="2">Uncharacterized protein</fullName>
    </submittedName>
</protein>
<dbReference type="InterPro" id="IPR051093">
    <property type="entry name" value="Neuroligin/BSAL"/>
</dbReference>